<evidence type="ECO:0000256" key="7">
    <source>
        <dbReference type="SAM" id="MobiDB-lite"/>
    </source>
</evidence>
<dbReference type="PROSITE" id="PS50928">
    <property type="entry name" value="ABC_TM1"/>
    <property type="match status" value="1"/>
</dbReference>
<evidence type="ECO:0000313" key="10">
    <source>
        <dbReference type="EMBL" id="MFF3572064.1"/>
    </source>
</evidence>
<dbReference type="PANTHER" id="PTHR32243">
    <property type="entry name" value="MALTOSE TRANSPORT SYSTEM PERMEASE-RELATED"/>
    <property type="match status" value="1"/>
</dbReference>
<feature type="region of interest" description="Disordered" evidence="7">
    <location>
        <begin position="90"/>
        <end position="113"/>
    </location>
</feature>
<dbReference type="EMBL" id="JBIAQY010000012">
    <property type="protein sequence ID" value="MFF3572064.1"/>
    <property type="molecule type" value="Genomic_DNA"/>
</dbReference>
<feature type="transmembrane region" description="Helical" evidence="8">
    <location>
        <begin position="703"/>
        <end position="723"/>
    </location>
</feature>
<evidence type="ECO:0000256" key="6">
    <source>
        <dbReference type="ARBA" id="ARBA00023136"/>
    </source>
</evidence>
<protein>
    <recommendedName>
        <fullName evidence="9">ABC transmembrane type-1 domain-containing protein</fullName>
    </recommendedName>
</protein>
<feature type="transmembrane region" description="Helical" evidence="8">
    <location>
        <begin position="318"/>
        <end position="344"/>
    </location>
</feature>
<sequence>MTVDRIQANGLTMELAPRRLSGRLIGGWYLRGVVALVVQLPALALGALVLVPTGWSVAVVVFSPRFRFVTLCSAAVICAVWTWRRLESPSSSPKRWWRKPKSPQASSPKRKTPKARWVPRWPELCVWLAWLVGAVCAAVYFGSRGNWGWSQVAGAGAVLIGVWWWLGRRWPGRWYWGALLPAVVAVAGIIAAIVATAGSEAYWMTLVWVAATFGLLVFTVWMAWLLRRTWWPWWPLIVPFGVSAFVAGLAWRLIFEPIVDPVTDVRYQAFLYALMLGAAFAWIWFGALFILLRAAAASIESDPVRRAYLERRTGFRRYWRLVVMLNPVIMIVGLVVTVAAARVFDIILVGVPGPLQYTLDSVTVHWWHLPSDTAADHVAAAAFSMPLALVVGVVAWFLQVGIRRHHARWPAAGAVAVPVRLRIPVSGATGSGSRLAAHERWILECVRAVTGGSRSAAKEPGNRQDLPVVAGPAERLLIAVVRAGRLCVRIGVVPLTALAPLVVLFVMTWAGFDGPALVGTTSIWSDTELWRGLMDTGVVAVVATFLTVSAALPPAYYAATLRPDKVPSRVLMTFLVVFAVLPAQVYLGPIRAIINRYDLAGTSIPLILMHAAIGLPIAIMILRGALLAPADGPLSDTRREPASTSIMVRSVLHSAGPALVAVAVLQLVQVWNDFFIGLQVRGADASPWSLLLWSDARQFHESTAHLAAGALLSAVPPVVLLLATWRRFLVPGLTGGALR</sequence>
<feature type="transmembrane region" description="Helical" evidence="8">
    <location>
        <begin position="492"/>
        <end position="512"/>
    </location>
</feature>
<proteinExistence type="predicted"/>
<feature type="transmembrane region" description="Helical" evidence="8">
    <location>
        <begin position="148"/>
        <end position="167"/>
    </location>
</feature>
<keyword evidence="2" id="KW-0813">Transport</keyword>
<evidence type="ECO:0000256" key="1">
    <source>
        <dbReference type="ARBA" id="ARBA00004651"/>
    </source>
</evidence>
<feature type="transmembrane region" description="Helical" evidence="8">
    <location>
        <begin position="28"/>
        <end position="51"/>
    </location>
</feature>
<evidence type="ECO:0000256" key="5">
    <source>
        <dbReference type="ARBA" id="ARBA00022989"/>
    </source>
</evidence>
<dbReference type="Gene3D" id="1.10.3720.10">
    <property type="entry name" value="MetI-like"/>
    <property type="match status" value="2"/>
</dbReference>
<organism evidence="10 11">
    <name type="scientific">Nocardia jiangxiensis</name>
    <dbReference type="NCBI Taxonomy" id="282685"/>
    <lineage>
        <taxon>Bacteria</taxon>
        <taxon>Bacillati</taxon>
        <taxon>Actinomycetota</taxon>
        <taxon>Actinomycetes</taxon>
        <taxon>Mycobacteriales</taxon>
        <taxon>Nocardiaceae</taxon>
        <taxon>Nocardia</taxon>
    </lineage>
</organism>
<evidence type="ECO:0000256" key="8">
    <source>
        <dbReference type="SAM" id="Phobius"/>
    </source>
</evidence>
<feature type="transmembrane region" description="Helical" evidence="8">
    <location>
        <begin position="66"/>
        <end position="86"/>
    </location>
</feature>
<dbReference type="InterPro" id="IPR000515">
    <property type="entry name" value="MetI-like"/>
</dbReference>
<feature type="transmembrane region" description="Helical" evidence="8">
    <location>
        <begin position="174"/>
        <end position="195"/>
    </location>
</feature>
<dbReference type="RefSeq" id="WP_040824669.1">
    <property type="nucleotide sequence ID" value="NZ_JBIAQY010000012.1"/>
</dbReference>
<feature type="transmembrane region" description="Helical" evidence="8">
    <location>
        <begin position="651"/>
        <end position="671"/>
    </location>
</feature>
<comment type="subcellular location">
    <subcellularLocation>
        <location evidence="1">Cell membrane</location>
        <topology evidence="1">Multi-pass membrane protein</topology>
    </subcellularLocation>
</comment>
<name>A0ABW6S761_9NOCA</name>
<gene>
    <name evidence="10" type="ORF">ACFYXQ_30220</name>
</gene>
<feature type="transmembrane region" description="Helical" evidence="8">
    <location>
        <begin position="570"/>
        <end position="587"/>
    </location>
</feature>
<feature type="transmembrane region" description="Helical" evidence="8">
    <location>
        <begin position="607"/>
        <end position="630"/>
    </location>
</feature>
<feature type="transmembrane region" description="Helical" evidence="8">
    <location>
        <begin position="532"/>
        <end position="558"/>
    </location>
</feature>
<feature type="transmembrane region" description="Helical" evidence="8">
    <location>
        <begin position="233"/>
        <end position="254"/>
    </location>
</feature>
<evidence type="ECO:0000313" key="11">
    <source>
        <dbReference type="Proteomes" id="UP001601992"/>
    </source>
</evidence>
<feature type="transmembrane region" description="Helical" evidence="8">
    <location>
        <begin position="269"/>
        <end position="297"/>
    </location>
</feature>
<evidence type="ECO:0000256" key="4">
    <source>
        <dbReference type="ARBA" id="ARBA00022692"/>
    </source>
</evidence>
<reference evidence="10 11" key="1">
    <citation type="submission" date="2024-10" db="EMBL/GenBank/DDBJ databases">
        <title>The Natural Products Discovery Center: Release of the First 8490 Sequenced Strains for Exploring Actinobacteria Biosynthetic Diversity.</title>
        <authorList>
            <person name="Kalkreuter E."/>
            <person name="Kautsar S.A."/>
            <person name="Yang D."/>
            <person name="Bader C.D."/>
            <person name="Teijaro C.N."/>
            <person name="Fluegel L."/>
            <person name="Davis C.M."/>
            <person name="Simpson J.R."/>
            <person name="Lauterbach L."/>
            <person name="Steele A.D."/>
            <person name="Gui C."/>
            <person name="Meng S."/>
            <person name="Li G."/>
            <person name="Viehrig K."/>
            <person name="Ye F."/>
            <person name="Su P."/>
            <person name="Kiefer A.F."/>
            <person name="Nichols A."/>
            <person name="Cepeda A.J."/>
            <person name="Yan W."/>
            <person name="Fan B."/>
            <person name="Jiang Y."/>
            <person name="Adhikari A."/>
            <person name="Zheng C.-J."/>
            <person name="Schuster L."/>
            <person name="Cowan T.M."/>
            <person name="Smanski M.J."/>
            <person name="Chevrette M.G."/>
            <person name="De Carvalho L.P.S."/>
            <person name="Shen B."/>
        </authorList>
    </citation>
    <scope>NUCLEOTIDE SEQUENCE [LARGE SCALE GENOMIC DNA]</scope>
    <source>
        <strain evidence="10 11">NPDC002593</strain>
    </source>
</reference>
<keyword evidence="6 8" id="KW-0472">Membrane</keyword>
<keyword evidence="5 8" id="KW-1133">Transmembrane helix</keyword>
<evidence type="ECO:0000259" key="9">
    <source>
        <dbReference type="PROSITE" id="PS50928"/>
    </source>
</evidence>
<dbReference type="Proteomes" id="UP001601992">
    <property type="component" value="Unassembled WGS sequence"/>
</dbReference>
<feature type="transmembrane region" description="Helical" evidence="8">
    <location>
        <begin position="201"/>
        <end position="226"/>
    </location>
</feature>
<dbReference type="InterPro" id="IPR035906">
    <property type="entry name" value="MetI-like_sf"/>
</dbReference>
<feature type="transmembrane region" description="Helical" evidence="8">
    <location>
        <begin position="378"/>
        <end position="398"/>
    </location>
</feature>
<feature type="transmembrane region" description="Helical" evidence="8">
    <location>
        <begin position="124"/>
        <end position="142"/>
    </location>
</feature>
<dbReference type="InterPro" id="IPR050901">
    <property type="entry name" value="BP-dep_ABC_trans_perm"/>
</dbReference>
<evidence type="ECO:0000256" key="3">
    <source>
        <dbReference type="ARBA" id="ARBA00022475"/>
    </source>
</evidence>
<evidence type="ECO:0000256" key="2">
    <source>
        <dbReference type="ARBA" id="ARBA00022448"/>
    </source>
</evidence>
<keyword evidence="4 8" id="KW-0812">Transmembrane</keyword>
<accession>A0ABW6S761</accession>
<dbReference type="PANTHER" id="PTHR32243:SF24">
    <property type="entry name" value="DIACETYLCHITOBIOSE UPTAKE SYSTEM PERMEASE PROTEIN NGCG"/>
    <property type="match status" value="1"/>
</dbReference>
<keyword evidence="3" id="KW-1003">Cell membrane</keyword>
<comment type="caution">
    <text evidence="10">The sequence shown here is derived from an EMBL/GenBank/DDBJ whole genome shotgun (WGS) entry which is preliminary data.</text>
</comment>
<dbReference type="SUPFAM" id="SSF161098">
    <property type="entry name" value="MetI-like"/>
    <property type="match status" value="2"/>
</dbReference>
<feature type="domain" description="ABC transmembrane type-1" evidence="9">
    <location>
        <begin position="533"/>
        <end position="724"/>
    </location>
</feature>
<keyword evidence="11" id="KW-1185">Reference proteome</keyword>